<comment type="pathway">
    <text evidence="1">Cell wall biogenesis; peptidoglycan biosynthesis.</text>
</comment>
<dbReference type="InterPro" id="IPR036950">
    <property type="entry name" value="PBP_transglycosylase"/>
</dbReference>
<gene>
    <name evidence="4" type="ORF">FDY93_19070</name>
</gene>
<keyword evidence="2" id="KW-0808">Transferase</keyword>
<proteinExistence type="predicted"/>
<keyword evidence="5" id="KW-1185">Reference proteome</keyword>
<feature type="domain" description="Glycosyl transferase family 51" evidence="3">
    <location>
        <begin position="46"/>
        <end position="207"/>
    </location>
</feature>
<dbReference type="Gene3D" id="1.10.3810.10">
    <property type="entry name" value="Biosynthetic peptidoglycan transglycosylase-like"/>
    <property type="match status" value="1"/>
</dbReference>
<dbReference type="InterPro" id="IPR001264">
    <property type="entry name" value="Glyco_trans_51"/>
</dbReference>
<evidence type="ECO:0000313" key="4">
    <source>
        <dbReference type="EMBL" id="TLM73380.1"/>
    </source>
</evidence>
<dbReference type="SUPFAM" id="SSF53955">
    <property type="entry name" value="Lysozyme-like"/>
    <property type="match status" value="1"/>
</dbReference>
<evidence type="ECO:0000259" key="3">
    <source>
        <dbReference type="Pfam" id="PF00912"/>
    </source>
</evidence>
<dbReference type="Proteomes" id="UP000306791">
    <property type="component" value="Unassembled WGS sequence"/>
</dbReference>
<dbReference type="PANTHER" id="PTHR32282">
    <property type="entry name" value="BINDING PROTEIN TRANSPEPTIDASE, PUTATIVE-RELATED"/>
    <property type="match status" value="1"/>
</dbReference>
<protein>
    <recommendedName>
        <fullName evidence="3">Glycosyl transferase family 51 domain-containing protein</fullName>
    </recommendedName>
</protein>
<accession>A0ABY2UCP0</accession>
<evidence type="ECO:0000256" key="1">
    <source>
        <dbReference type="ARBA" id="ARBA00004752"/>
    </source>
</evidence>
<reference evidence="4 5" key="1">
    <citation type="submission" date="2019-05" db="EMBL/GenBank/DDBJ databases">
        <title>Microbulbifer harenosus sp. nov., an alginate-degrading bacterium isolated from coastal sand.</title>
        <authorList>
            <person name="Huang H."/>
            <person name="Mo K."/>
            <person name="Bao S."/>
        </authorList>
    </citation>
    <scope>NUCLEOTIDE SEQUENCE [LARGE SCALE GENOMIC DNA]</scope>
    <source>
        <strain evidence="4 5">HB161719</strain>
    </source>
</reference>
<name>A0ABY2UCP0_9GAMM</name>
<dbReference type="PANTHER" id="PTHR32282:SF33">
    <property type="entry name" value="PEPTIDOGLYCAN GLYCOSYLTRANSFERASE"/>
    <property type="match status" value="1"/>
</dbReference>
<evidence type="ECO:0000313" key="5">
    <source>
        <dbReference type="Proteomes" id="UP000306791"/>
    </source>
</evidence>
<dbReference type="RefSeq" id="WP_138237346.1">
    <property type="nucleotide sequence ID" value="NZ_CP185860.1"/>
</dbReference>
<dbReference type="InterPro" id="IPR023346">
    <property type="entry name" value="Lysozyme-like_dom_sf"/>
</dbReference>
<dbReference type="Pfam" id="PF00912">
    <property type="entry name" value="Transgly"/>
    <property type="match status" value="1"/>
</dbReference>
<dbReference type="InterPro" id="IPR050396">
    <property type="entry name" value="Glycosyltr_51/Transpeptidase"/>
</dbReference>
<evidence type="ECO:0000256" key="2">
    <source>
        <dbReference type="ARBA" id="ARBA00022679"/>
    </source>
</evidence>
<sequence>MVKKYLKVVFFGIVLFLASYLSIAALWANSVVEELLQNTPSAHQEVEIQPQHLKALVKIEDPAFYDHNGLNISNGQGLTTITSVVARDLFLYHQDLVGVKGSFQSFYKAVFNCCKKIDLGRDIMAVVLNSHATKQQQLNLFINNTYWGTMEGSSVIGMQAAAMAYYAKEASQLTDDEFYGLIAMPIAPNYYHPVSNPEAHAKRVQRIKAIVSGQCSASGWFDLTYEHCATGA</sequence>
<dbReference type="EMBL" id="VANI01000033">
    <property type="protein sequence ID" value="TLM73380.1"/>
    <property type="molecule type" value="Genomic_DNA"/>
</dbReference>
<comment type="caution">
    <text evidence="4">The sequence shown here is derived from an EMBL/GenBank/DDBJ whole genome shotgun (WGS) entry which is preliminary data.</text>
</comment>
<organism evidence="4 5">
    <name type="scientific">Microbulbifer harenosus</name>
    <dbReference type="NCBI Taxonomy" id="2576840"/>
    <lineage>
        <taxon>Bacteria</taxon>
        <taxon>Pseudomonadati</taxon>
        <taxon>Pseudomonadota</taxon>
        <taxon>Gammaproteobacteria</taxon>
        <taxon>Cellvibrionales</taxon>
        <taxon>Microbulbiferaceae</taxon>
        <taxon>Microbulbifer</taxon>
    </lineage>
</organism>